<reference evidence="1 2" key="1">
    <citation type="submission" date="2020-04" db="EMBL/GenBank/DDBJ databases">
        <title>Perkinsus olseni comparative genomics.</title>
        <authorList>
            <person name="Bogema D.R."/>
        </authorList>
    </citation>
    <scope>NUCLEOTIDE SEQUENCE [LARGE SCALE GENOMIC DNA]</scope>
    <source>
        <strain evidence="1">ATCC PRA-205</strain>
    </source>
</reference>
<evidence type="ECO:0000313" key="2">
    <source>
        <dbReference type="Proteomes" id="UP000574390"/>
    </source>
</evidence>
<dbReference type="EMBL" id="JABANM010021339">
    <property type="protein sequence ID" value="KAF4721388.1"/>
    <property type="molecule type" value="Genomic_DNA"/>
</dbReference>
<gene>
    <name evidence="1" type="ORF">FOZ62_020991</name>
</gene>
<proteinExistence type="predicted"/>
<dbReference type="Proteomes" id="UP000574390">
    <property type="component" value="Unassembled WGS sequence"/>
</dbReference>
<feature type="non-terminal residue" evidence="1">
    <location>
        <position position="114"/>
    </location>
</feature>
<comment type="caution">
    <text evidence="1">The sequence shown here is derived from an EMBL/GenBank/DDBJ whole genome shotgun (WGS) entry which is preliminary data.</text>
</comment>
<sequence length="114" mass="12735">LIGPRVVNPINDRESEVSSYDMPDSFQEKLERAQVLAAQLIYADSPIPMEAAVVLSRDPAITRTPEEVDRVVKYLRRAASHPGGRLSPAVRAFFTLDQSRLVQLAAQLRMLCFP</sequence>
<feature type="non-terminal residue" evidence="1">
    <location>
        <position position="1"/>
    </location>
</feature>
<accession>A0A7J6RL46</accession>
<name>A0A7J6RL46_PEROL</name>
<evidence type="ECO:0000313" key="1">
    <source>
        <dbReference type="EMBL" id="KAF4721388.1"/>
    </source>
</evidence>
<protein>
    <submittedName>
        <fullName evidence="1">Uncharacterized protein</fullName>
    </submittedName>
</protein>
<organism evidence="1 2">
    <name type="scientific">Perkinsus olseni</name>
    <name type="common">Perkinsus atlanticus</name>
    <dbReference type="NCBI Taxonomy" id="32597"/>
    <lineage>
        <taxon>Eukaryota</taxon>
        <taxon>Sar</taxon>
        <taxon>Alveolata</taxon>
        <taxon>Perkinsozoa</taxon>
        <taxon>Perkinsea</taxon>
        <taxon>Perkinsida</taxon>
        <taxon>Perkinsidae</taxon>
        <taxon>Perkinsus</taxon>
    </lineage>
</organism>
<dbReference type="AlphaFoldDB" id="A0A7J6RL46"/>